<keyword evidence="1" id="KW-0378">Hydrolase</keyword>
<sequence>MRPTLVATDLDGTFLGAGSVAHPGNIAAARDIVEAGITLVIATGRPRRWLQQIDGLRELNPLVIASNGASVGPLCASEPDRIHPIPPSAITSFAAALPPELEPTFAVEYAVDWGREERYPSFAHDDEAAHIEDLAALVTRGEIIKVLARTEHLNTDDWAPITMDAAGSDLTCTFSWFDPHGTVELSATGVSKGTALSEILATLGIDPADCAAFGDMPNDLEMLQLVGAPFVMAGSHKSMFDHGFTTIGNHHEGAVGAQMRTYLV</sequence>
<gene>
    <name evidence="1" type="ORF">EAX62_09800</name>
</gene>
<dbReference type="Pfam" id="PF08282">
    <property type="entry name" value="Hydrolase_3"/>
    <property type="match status" value="1"/>
</dbReference>
<dbReference type="Gene3D" id="3.30.1240.10">
    <property type="match status" value="1"/>
</dbReference>
<evidence type="ECO:0000313" key="1">
    <source>
        <dbReference type="EMBL" id="RMB60002.1"/>
    </source>
</evidence>
<dbReference type="SUPFAM" id="SSF56784">
    <property type="entry name" value="HAD-like"/>
    <property type="match status" value="1"/>
</dbReference>
<name>A0A3M0GBR5_9ACTN</name>
<keyword evidence="2" id="KW-1185">Reference proteome</keyword>
<dbReference type="PANTHER" id="PTHR10000:SF8">
    <property type="entry name" value="HAD SUPERFAMILY HYDROLASE-LIKE, TYPE 3"/>
    <property type="match status" value="1"/>
</dbReference>
<dbReference type="RefSeq" id="WP_121901482.1">
    <property type="nucleotide sequence ID" value="NZ_REFW01000002.1"/>
</dbReference>
<dbReference type="Gene3D" id="3.40.50.1000">
    <property type="entry name" value="HAD superfamily/HAD-like"/>
    <property type="match status" value="1"/>
</dbReference>
<dbReference type="GO" id="GO:0000287">
    <property type="term" value="F:magnesium ion binding"/>
    <property type="evidence" value="ECO:0007669"/>
    <property type="project" value="TreeGrafter"/>
</dbReference>
<dbReference type="OrthoDB" id="3180855at2"/>
<dbReference type="Proteomes" id="UP000275256">
    <property type="component" value="Unassembled WGS sequence"/>
</dbReference>
<protein>
    <submittedName>
        <fullName evidence="1">Hydrolase</fullName>
    </submittedName>
</protein>
<proteinExistence type="predicted"/>
<accession>A0A3M0GBR5</accession>
<dbReference type="InterPro" id="IPR023214">
    <property type="entry name" value="HAD_sf"/>
</dbReference>
<comment type="caution">
    <text evidence="1">The sequence shown here is derived from an EMBL/GenBank/DDBJ whole genome shotgun (WGS) entry which is preliminary data.</text>
</comment>
<dbReference type="GO" id="GO:0005829">
    <property type="term" value="C:cytosol"/>
    <property type="evidence" value="ECO:0007669"/>
    <property type="project" value="TreeGrafter"/>
</dbReference>
<dbReference type="AlphaFoldDB" id="A0A3M0GBR5"/>
<evidence type="ECO:0000313" key="2">
    <source>
        <dbReference type="Proteomes" id="UP000275256"/>
    </source>
</evidence>
<dbReference type="PANTHER" id="PTHR10000">
    <property type="entry name" value="PHOSPHOSERINE PHOSPHATASE"/>
    <property type="match status" value="1"/>
</dbReference>
<dbReference type="EMBL" id="REFW01000002">
    <property type="protein sequence ID" value="RMB60002.1"/>
    <property type="molecule type" value="Genomic_DNA"/>
</dbReference>
<organism evidence="1 2">
    <name type="scientific">Tessaracoccus antarcticus</name>
    <dbReference type="NCBI Taxonomy" id="2479848"/>
    <lineage>
        <taxon>Bacteria</taxon>
        <taxon>Bacillati</taxon>
        <taxon>Actinomycetota</taxon>
        <taxon>Actinomycetes</taxon>
        <taxon>Propionibacteriales</taxon>
        <taxon>Propionibacteriaceae</taxon>
        <taxon>Tessaracoccus</taxon>
    </lineage>
</organism>
<dbReference type="InterPro" id="IPR036412">
    <property type="entry name" value="HAD-like_sf"/>
</dbReference>
<dbReference type="GO" id="GO:0016791">
    <property type="term" value="F:phosphatase activity"/>
    <property type="evidence" value="ECO:0007669"/>
    <property type="project" value="TreeGrafter"/>
</dbReference>
<reference evidence="1 2" key="1">
    <citation type="submission" date="2018-10" db="EMBL/GenBank/DDBJ databases">
        <title>Tessaracoccus antarcticuss sp. nov., isolated from sediment.</title>
        <authorList>
            <person name="Zhou L.Y."/>
            <person name="Du Z.J."/>
        </authorList>
    </citation>
    <scope>NUCLEOTIDE SEQUENCE [LARGE SCALE GENOMIC DNA]</scope>
    <source>
        <strain evidence="1 2">JDX10</strain>
    </source>
</reference>